<accession>A0ABD5P6W0</accession>
<evidence type="ECO:0000256" key="3">
    <source>
        <dbReference type="ARBA" id="ARBA00022801"/>
    </source>
</evidence>
<keyword evidence="8" id="KW-1185">Reference proteome</keyword>
<evidence type="ECO:0000313" key="7">
    <source>
        <dbReference type="EMBL" id="MFC4356563.1"/>
    </source>
</evidence>
<evidence type="ECO:0000256" key="2">
    <source>
        <dbReference type="ARBA" id="ARBA00022723"/>
    </source>
</evidence>
<comment type="cofactor">
    <cofactor evidence="1">
        <name>Zn(2+)</name>
        <dbReference type="ChEBI" id="CHEBI:29105"/>
    </cofactor>
</comment>
<dbReference type="RefSeq" id="WP_267624999.1">
    <property type="nucleotide sequence ID" value="NZ_JAODIW010000010.1"/>
</dbReference>
<protein>
    <submittedName>
        <fullName evidence="7">Succinylglutamate desuccinylase/aspartoacylase family protein</fullName>
    </submittedName>
</protein>
<dbReference type="Pfam" id="PF24827">
    <property type="entry name" value="AstE_AspA_cat"/>
    <property type="match status" value="1"/>
</dbReference>
<evidence type="ECO:0000256" key="4">
    <source>
        <dbReference type="ARBA" id="ARBA00022833"/>
    </source>
</evidence>
<dbReference type="GO" id="GO:0046872">
    <property type="term" value="F:metal ion binding"/>
    <property type="evidence" value="ECO:0007669"/>
    <property type="project" value="UniProtKB-KW"/>
</dbReference>
<dbReference type="AlphaFoldDB" id="A0ABD5P6W0"/>
<keyword evidence="3" id="KW-0378">Hydrolase</keyword>
<dbReference type="Proteomes" id="UP001595921">
    <property type="component" value="Unassembled WGS sequence"/>
</dbReference>
<keyword evidence="4" id="KW-0862">Zinc</keyword>
<keyword evidence="2" id="KW-0479">Metal-binding</keyword>
<comment type="caution">
    <text evidence="7">The sequence shown here is derived from an EMBL/GenBank/DDBJ whole genome shotgun (WGS) entry which is preliminary data.</text>
</comment>
<evidence type="ECO:0000256" key="5">
    <source>
        <dbReference type="SAM" id="MobiDB-lite"/>
    </source>
</evidence>
<dbReference type="InterPro" id="IPR053138">
    <property type="entry name" value="N-alpha-Ac-DABA_deacetylase"/>
</dbReference>
<proteinExistence type="predicted"/>
<feature type="region of interest" description="Disordered" evidence="5">
    <location>
        <begin position="21"/>
        <end position="48"/>
    </location>
</feature>
<reference evidence="7 8" key="1">
    <citation type="journal article" date="2019" name="Int. J. Syst. Evol. Microbiol.">
        <title>The Global Catalogue of Microorganisms (GCM) 10K type strain sequencing project: providing services to taxonomists for standard genome sequencing and annotation.</title>
        <authorList>
            <consortium name="The Broad Institute Genomics Platform"/>
            <consortium name="The Broad Institute Genome Sequencing Center for Infectious Disease"/>
            <person name="Wu L."/>
            <person name="Ma J."/>
        </authorList>
    </citation>
    <scope>NUCLEOTIDE SEQUENCE [LARGE SCALE GENOMIC DNA]</scope>
    <source>
        <strain evidence="7 8">CGMCC 1.12553</strain>
    </source>
</reference>
<feature type="compositionally biased region" description="Gly residues" evidence="5">
    <location>
        <begin position="284"/>
        <end position="300"/>
    </location>
</feature>
<dbReference type="GO" id="GO:0016787">
    <property type="term" value="F:hydrolase activity"/>
    <property type="evidence" value="ECO:0007669"/>
    <property type="project" value="UniProtKB-KW"/>
</dbReference>
<feature type="domain" description="Succinylglutamate desuccinylase/Aspartoacylase catalytic" evidence="6">
    <location>
        <begin position="73"/>
        <end position="224"/>
    </location>
</feature>
<dbReference type="SUPFAM" id="SSF53187">
    <property type="entry name" value="Zn-dependent exopeptidases"/>
    <property type="match status" value="1"/>
</dbReference>
<evidence type="ECO:0000256" key="1">
    <source>
        <dbReference type="ARBA" id="ARBA00001947"/>
    </source>
</evidence>
<feature type="region of interest" description="Disordered" evidence="5">
    <location>
        <begin position="273"/>
        <end position="300"/>
    </location>
</feature>
<sequence length="300" mass="30831">MKRRTLLAGLGAGGLSPGFGFSRARGAPGDQGATLDGRGTAADRERVGDRSTGTLLAGTQYATPVVTVDGPRDGPTVVVVGGLHGDERVGYRTAERVAAGDVAAGRLVVVPRANRPAIEANTREGVGGDLNRQFTPGEAPATELARAVWRVVAEADPDAVVDLHRSTGIYGVHRGSVGQAIFPTVTGEATAYAADAAAYANETEVPWYMPVHEYRRANRLDGSAPLLAHKVAADLGVAGYIVETTNYLVALDTQVDWEFAVAEHLLRAHGLVRPDDGTEADGAGASGEGNGTGGSGGAGE</sequence>
<gene>
    <name evidence="7" type="ORF">ACFO0N_01210</name>
</gene>
<dbReference type="Gene3D" id="3.40.630.10">
    <property type="entry name" value="Zn peptidases"/>
    <property type="match status" value="1"/>
</dbReference>
<evidence type="ECO:0000259" key="6">
    <source>
        <dbReference type="Pfam" id="PF24827"/>
    </source>
</evidence>
<evidence type="ECO:0000313" key="8">
    <source>
        <dbReference type="Proteomes" id="UP001595921"/>
    </source>
</evidence>
<dbReference type="EMBL" id="JBHSDS010000002">
    <property type="protein sequence ID" value="MFC4356563.1"/>
    <property type="molecule type" value="Genomic_DNA"/>
</dbReference>
<dbReference type="InterPro" id="IPR055438">
    <property type="entry name" value="AstE_AspA_cat"/>
</dbReference>
<dbReference type="PANTHER" id="PTHR37326">
    <property type="entry name" value="BLL3975 PROTEIN"/>
    <property type="match status" value="1"/>
</dbReference>
<dbReference type="PANTHER" id="PTHR37326:SF1">
    <property type="entry name" value="BLL3975 PROTEIN"/>
    <property type="match status" value="1"/>
</dbReference>
<organism evidence="7 8">
    <name type="scientific">Halobium salinum</name>
    <dbReference type="NCBI Taxonomy" id="1364940"/>
    <lineage>
        <taxon>Archaea</taxon>
        <taxon>Methanobacteriati</taxon>
        <taxon>Methanobacteriota</taxon>
        <taxon>Stenosarchaea group</taxon>
        <taxon>Halobacteria</taxon>
        <taxon>Halobacteriales</taxon>
        <taxon>Haloferacaceae</taxon>
        <taxon>Halobium</taxon>
    </lineage>
</organism>
<name>A0ABD5P6W0_9EURY</name>